<evidence type="ECO:0000313" key="13">
    <source>
        <dbReference type="Proteomes" id="UP001430584"/>
    </source>
</evidence>
<sequence>MRNFAVLLSTASLACGLQLLPPASSISDDTLAGGSFDLASAAKSIYIENTFASIADSQGLTLIPPSALDFAETLQHELYELFGANWTLQKVNGIPSNGSGIFLGAFTGNSSQLTYEDGTPTEEGYELAISSNRVYIGGAGARGMWWGTRTLLQQLLLSNGTIPATNIVDAPAYATRGFMLDAGRKYYAPSFLKELCTYASFFKLSEFHYHLSDNYPLNRGHNETWNEVYSHFSLLPEDESLHGIIERPNETLSRTDFSDFQQHCASHGVTVIPEIEAPGHCLYLTKWKPEMALDKKDLLNLSHPEAIPTVKRIWSEFLPWFETKEVHIGADEYDSTLADDYIGFVNEMSSFIQSTSNKTIRIWGTEEPSENLTISKDVIIQHWQYGQSDPVQLHADGYSLINSEDWWAYMSLKNDHMPISPAPYPQLFNTTRVLNFADEPNWQWTPADYNPVNTTQQLGPGARGNKGAILAAWNDNGPDATTQLEAYYAMRQGIPLVGARAWSGSRGANITLDPSVDALAPRIPGQNLDRRIKPSSSPSSSTNASSSSAALFSWTRGAAAAANSTTALNTGGSGSVGVPHTLHLTATGPFALRGPDTTLALAADGSLVYTTADGWPYPLRSVSAASALDLDPGQPGRIWVNDTTSTHEAVRIDGIGGDGEGDEEVEIVVATDAVGGGSRVMRLLNARKRCLESFADGDIPPYSILSHRWRNGEVLYEDLQPGGRAEEKAGYEKLEMACKQSLSDGYDYIWIDTCCIDKSSSAELSESINSMFAWYSKAEVCYAYLFNVPDPSDAGIDWNAFDNSEWFKRGWTLQELIAPGDVIFYSQGWNKLGSKLTLRQMLARITGINAGILTHEKRLSSVSIAQKMSWASKRVTSRLEDTAYCLMGLFNVNMPMLYGEGEKAFTRLQEEIMKETDDESLFAWLDKDAFPWSLSGLFAKSPANFAESGDIESYYQFMHLEPFTKTNKGLRISFWLQPVVFILRGCDMTTFTLLLGYSQSGIGIGVLPSSNREKDIRDAVEAFEPKGTDIEIDTGKEFLSVTLYTRFRLNKEYSLVNICLWNK</sequence>
<dbReference type="Pfam" id="PF06985">
    <property type="entry name" value="HET"/>
    <property type="match status" value="1"/>
</dbReference>
<feature type="signal peptide" evidence="7">
    <location>
        <begin position="1"/>
        <end position="16"/>
    </location>
</feature>
<evidence type="ECO:0000256" key="4">
    <source>
        <dbReference type="ARBA" id="ARBA00022801"/>
    </source>
</evidence>
<feature type="domain" description="Heterokaryon incompatibility" evidence="10">
    <location>
        <begin position="702"/>
        <end position="785"/>
    </location>
</feature>
<evidence type="ECO:0000256" key="6">
    <source>
        <dbReference type="SAM" id="MobiDB-lite"/>
    </source>
</evidence>
<evidence type="ECO:0000259" key="9">
    <source>
        <dbReference type="Pfam" id="PF02838"/>
    </source>
</evidence>
<dbReference type="SUPFAM" id="SSF51445">
    <property type="entry name" value="(Trans)glycosidases"/>
    <property type="match status" value="1"/>
</dbReference>
<feature type="chain" id="PRO_5047168442" description="beta-N-acetylhexosaminidase" evidence="7">
    <location>
        <begin position="17"/>
        <end position="1063"/>
    </location>
</feature>
<dbReference type="EMBL" id="JAJVCZ030000003">
    <property type="protein sequence ID" value="KAL0261534.1"/>
    <property type="molecule type" value="Genomic_DNA"/>
</dbReference>
<accession>A0ABR3CPY3</accession>
<evidence type="ECO:0000256" key="7">
    <source>
        <dbReference type="SAM" id="SignalP"/>
    </source>
</evidence>
<comment type="similarity">
    <text evidence="2">Belongs to the glycosyl hydrolase 20 family.</text>
</comment>
<evidence type="ECO:0000259" key="8">
    <source>
        <dbReference type="Pfam" id="PF00728"/>
    </source>
</evidence>
<feature type="domain" description="Glycoside hydrolase family 20 catalytic" evidence="8">
    <location>
        <begin position="173"/>
        <end position="449"/>
    </location>
</feature>
<reference evidence="12 13" key="1">
    <citation type="submission" date="2024-02" db="EMBL/GenBank/DDBJ databases">
        <title>De novo assembly and annotation of 12 fungi associated with fruit tree decline syndrome in Ontario, Canada.</title>
        <authorList>
            <person name="Sulman M."/>
            <person name="Ellouze W."/>
            <person name="Ilyukhin E."/>
        </authorList>
    </citation>
    <scope>NUCLEOTIDE SEQUENCE [LARGE SCALE GENOMIC DNA]</scope>
    <source>
        <strain evidence="12 13">FDS-637</strain>
    </source>
</reference>
<protein>
    <recommendedName>
        <fullName evidence="3">beta-N-acetylhexosaminidase</fullName>
        <ecNumber evidence="3">3.2.1.52</ecNumber>
    </recommendedName>
</protein>
<dbReference type="Pfam" id="PF00728">
    <property type="entry name" value="Glyco_hydro_20"/>
    <property type="match status" value="1"/>
</dbReference>
<gene>
    <name evidence="12" type="ORF">SLS55_002964</name>
</gene>
<keyword evidence="7" id="KW-0732">Signal</keyword>
<comment type="caution">
    <text evidence="12">The sequence shown here is derived from an EMBL/GenBank/DDBJ whole genome shotgun (WGS) entry which is preliminary data.</text>
</comment>
<proteinExistence type="inferred from homology"/>
<dbReference type="InterPro" id="IPR025705">
    <property type="entry name" value="Beta_hexosaminidase_sua/sub"/>
</dbReference>
<dbReference type="PRINTS" id="PR00738">
    <property type="entry name" value="GLHYDRLASE20"/>
</dbReference>
<dbReference type="GeneID" id="92007049"/>
<evidence type="ECO:0000313" key="12">
    <source>
        <dbReference type="EMBL" id="KAL0261534.1"/>
    </source>
</evidence>
<dbReference type="Proteomes" id="UP001430584">
    <property type="component" value="Unassembled WGS sequence"/>
</dbReference>
<evidence type="ECO:0000256" key="1">
    <source>
        <dbReference type="ARBA" id="ARBA00001231"/>
    </source>
</evidence>
<feature type="region of interest" description="Disordered" evidence="6">
    <location>
        <begin position="518"/>
        <end position="546"/>
    </location>
</feature>
<dbReference type="InterPro" id="IPR015882">
    <property type="entry name" value="HEX_bac_N"/>
</dbReference>
<evidence type="ECO:0000256" key="5">
    <source>
        <dbReference type="ARBA" id="ARBA00023295"/>
    </source>
</evidence>
<dbReference type="CDD" id="cd06564">
    <property type="entry name" value="GH20_DspB_LnbB-like"/>
    <property type="match status" value="1"/>
</dbReference>
<evidence type="ECO:0000256" key="2">
    <source>
        <dbReference type="ARBA" id="ARBA00006285"/>
    </source>
</evidence>
<dbReference type="InterPro" id="IPR010730">
    <property type="entry name" value="HET"/>
</dbReference>
<dbReference type="Pfam" id="PF26640">
    <property type="entry name" value="DUF8212"/>
    <property type="match status" value="1"/>
</dbReference>
<dbReference type="PROSITE" id="PS51257">
    <property type="entry name" value="PROKAR_LIPOPROTEIN"/>
    <property type="match status" value="1"/>
</dbReference>
<organism evidence="12 13">
    <name type="scientific">Diplodia seriata</name>
    <dbReference type="NCBI Taxonomy" id="420778"/>
    <lineage>
        <taxon>Eukaryota</taxon>
        <taxon>Fungi</taxon>
        <taxon>Dikarya</taxon>
        <taxon>Ascomycota</taxon>
        <taxon>Pezizomycotina</taxon>
        <taxon>Dothideomycetes</taxon>
        <taxon>Dothideomycetes incertae sedis</taxon>
        <taxon>Botryosphaeriales</taxon>
        <taxon>Botryosphaeriaceae</taxon>
        <taxon>Diplodia</taxon>
    </lineage>
</organism>
<dbReference type="Pfam" id="PF02838">
    <property type="entry name" value="Glyco_hydro_20b"/>
    <property type="match status" value="1"/>
</dbReference>
<dbReference type="Gene3D" id="3.20.20.80">
    <property type="entry name" value="Glycosidases"/>
    <property type="match status" value="1"/>
</dbReference>
<feature type="domain" description="Beta-hexosaminidase bacterial type N-terminal" evidence="9">
    <location>
        <begin position="112"/>
        <end position="170"/>
    </location>
</feature>
<feature type="domain" description="DUF8212" evidence="11">
    <location>
        <begin position="903"/>
        <end position="926"/>
    </location>
</feature>
<dbReference type="PANTHER" id="PTHR43678:SF1">
    <property type="entry name" value="BETA-N-ACETYLHEXOSAMINIDASE"/>
    <property type="match status" value="1"/>
</dbReference>
<dbReference type="SUPFAM" id="SSF55545">
    <property type="entry name" value="beta-N-acetylhexosaminidase-like domain"/>
    <property type="match status" value="1"/>
</dbReference>
<dbReference type="InterPro" id="IPR029018">
    <property type="entry name" value="Hex-like_dom2"/>
</dbReference>
<dbReference type="RefSeq" id="XP_066634563.1">
    <property type="nucleotide sequence ID" value="XM_066774444.1"/>
</dbReference>
<feature type="compositionally biased region" description="Low complexity" evidence="6">
    <location>
        <begin position="535"/>
        <end position="546"/>
    </location>
</feature>
<dbReference type="InterPro" id="IPR015883">
    <property type="entry name" value="Glyco_hydro_20_cat"/>
</dbReference>
<comment type="catalytic activity">
    <reaction evidence="1">
        <text>Hydrolysis of terminal non-reducing N-acetyl-D-hexosamine residues in N-acetyl-beta-D-hexosaminides.</text>
        <dbReference type="EC" id="3.2.1.52"/>
    </reaction>
</comment>
<dbReference type="Gene3D" id="3.30.379.10">
    <property type="entry name" value="Chitobiase/beta-hexosaminidase domain 2-like"/>
    <property type="match status" value="1"/>
</dbReference>
<keyword evidence="13" id="KW-1185">Reference proteome</keyword>
<evidence type="ECO:0000259" key="11">
    <source>
        <dbReference type="Pfam" id="PF26640"/>
    </source>
</evidence>
<dbReference type="InterPro" id="IPR052764">
    <property type="entry name" value="GH20_Enzymes"/>
</dbReference>
<keyword evidence="4" id="KW-0378">Hydrolase</keyword>
<evidence type="ECO:0000256" key="3">
    <source>
        <dbReference type="ARBA" id="ARBA00012663"/>
    </source>
</evidence>
<dbReference type="InterPro" id="IPR017853">
    <property type="entry name" value="GH"/>
</dbReference>
<dbReference type="PANTHER" id="PTHR43678">
    <property type="entry name" value="PUTATIVE (AFU_ORTHOLOGUE AFUA_2G00640)-RELATED"/>
    <property type="match status" value="1"/>
</dbReference>
<keyword evidence="5" id="KW-0326">Glycosidase</keyword>
<evidence type="ECO:0000259" key="10">
    <source>
        <dbReference type="Pfam" id="PF06985"/>
    </source>
</evidence>
<name>A0ABR3CPY3_9PEZI</name>
<dbReference type="EC" id="3.2.1.52" evidence="3"/>
<dbReference type="InterPro" id="IPR058525">
    <property type="entry name" value="DUF8212"/>
</dbReference>